<reference evidence="2" key="1">
    <citation type="submission" date="2017-02" db="UniProtKB">
        <authorList>
            <consortium name="WormBaseParasite"/>
        </authorList>
    </citation>
    <scope>IDENTIFICATION</scope>
</reference>
<keyword evidence="1" id="KW-1185">Reference proteome</keyword>
<dbReference type="PANTHER" id="PTHR16537">
    <property type="entry name" value="SJOEGREN SYNDROME/SCLERODERMA AUTOANTIGEN 1"/>
    <property type="match status" value="1"/>
</dbReference>
<evidence type="ECO:0000313" key="2">
    <source>
        <dbReference type="WBParaSite" id="PTRK_0001685500.1"/>
    </source>
</evidence>
<name>A0A0N5A571_PARTI</name>
<sequence length="278" mass="31421">MVRRHFKPKEEILVEKMNENDSNDEFVVGNIIKEIPLNEPPKNYDNLIDRELLSKRQFSEEVSEKMGEMMLQGYSMLNECCDACGNVLLANKRKEKGCVACAMIIAKELDEVNNTSKQCIIDGEEVKKFENISKGQEKSLSDKISSRMGDLLIKGHRMLDEYCKVCMGVLMEDPKTNSKDCIACIILNQDNETLQQSNKGELVSTKESSSNQCGEIITYDINFDTEKKFALEAVAKRLHHASSILGNCSSPMSSKDILIYLEIIKNCFEILRENGAII</sequence>
<dbReference type="WBParaSite" id="PTRK_0001685500.1">
    <property type="protein sequence ID" value="PTRK_0001685500.1"/>
    <property type="gene ID" value="PTRK_0001685500"/>
</dbReference>
<protein>
    <submittedName>
        <fullName evidence="2">Sjogrens syndrome scleroderma autoantigen 1</fullName>
    </submittedName>
</protein>
<organism evidence="1 2">
    <name type="scientific">Parastrongyloides trichosuri</name>
    <name type="common">Possum-specific nematode worm</name>
    <dbReference type="NCBI Taxonomy" id="131310"/>
    <lineage>
        <taxon>Eukaryota</taxon>
        <taxon>Metazoa</taxon>
        <taxon>Ecdysozoa</taxon>
        <taxon>Nematoda</taxon>
        <taxon>Chromadorea</taxon>
        <taxon>Rhabditida</taxon>
        <taxon>Tylenchina</taxon>
        <taxon>Panagrolaimomorpha</taxon>
        <taxon>Strongyloidoidea</taxon>
        <taxon>Strongyloididae</taxon>
        <taxon>Parastrongyloides</taxon>
    </lineage>
</organism>
<dbReference type="Pfam" id="PF06677">
    <property type="entry name" value="Auto_anti-p27"/>
    <property type="match status" value="2"/>
</dbReference>
<dbReference type="STRING" id="131310.A0A0N5A571"/>
<dbReference type="PANTHER" id="PTHR16537:SF1">
    <property type="entry name" value="PROTEIN ZNRD2"/>
    <property type="match status" value="1"/>
</dbReference>
<dbReference type="InterPro" id="IPR009563">
    <property type="entry name" value="SSSCA1"/>
</dbReference>
<proteinExistence type="predicted"/>
<dbReference type="InterPro" id="IPR051888">
    <property type="entry name" value="UPF0148_domain"/>
</dbReference>
<evidence type="ECO:0000313" key="1">
    <source>
        <dbReference type="Proteomes" id="UP000038045"/>
    </source>
</evidence>
<accession>A0A0N5A571</accession>
<dbReference type="AlphaFoldDB" id="A0A0N5A571"/>
<dbReference type="Proteomes" id="UP000038045">
    <property type="component" value="Unplaced"/>
</dbReference>